<protein>
    <submittedName>
        <fullName evidence="1">Uncharacterized protein</fullName>
    </submittedName>
</protein>
<accession>A0A8S5QQM5</accession>
<dbReference type="EMBL" id="BK015706">
    <property type="protein sequence ID" value="DAE21037.1"/>
    <property type="molecule type" value="Genomic_DNA"/>
</dbReference>
<proteinExistence type="predicted"/>
<evidence type="ECO:0000313" key="1">
    <source>
        <dbReference type="EMBL" id="DAE21037.1"/>
    </source>
</evidence>
<sequence>MASESVQDVREAPVSAYSMAAEPESEFRAACAGLSSAELVDALEDTIQGLQIVAPKAYAAAIRKLKTRKA</sequence>
<name>A0A8S5QQM5_9CAUD</name>
<organism evidence="1">
    <name type="scientific">Siphoviridae sp. ct8LX107</name>
    <dbReference type="NCBI Taxonomy" id="2826169"/>
    <lineage>
        <taxon>Viruses</taxon>
        <taxon>Duplodnaviria</taxon>
        <taxon>Heunggongvirae</taxon>
        <taxon>Uroviricota</taxon>
        <taxon>Caudoviricetes</taxon>
    </lineage>
</organism>
<reference evidence="1" key="1">
    <citation type="journal article" date="2021" name="Proc. Natl. Acad. Sci. U.S.A.">
        <title>A Catalog of Tens of Thousands of Viruses from Human Metagenomes Reveals Hidden Associations with Chronic Diseases.</title>
        <authorList>
            <person name="Tisza M.J."/>
            <person name="Buck C.B."/>
        </authorList>
    </citation>
    <scope>NUCLEOTIDE SEQUENCE</scope>
    <source>
        <strain evidence="1">Ct8LX107</strain>
    </source>
</reference>